<evidence type="ECO:0000313" key="10">
    <source>
        <dbReference type="Proteomes" id="UP000191055"/>
    </source>
</evidence>
<keyword evidence="6 7" id="KW-0460">Magnesium</keyword>
<keyword evidence="10" id="KW-1185">Reference proteome</keyword>
<gene>
    <name evidence="9" type="ORF">SAMN03080601_00537</name>
</gene>
<dbReference type="InterPro" id="IPR000760">
    <property type="entry name" value="Inositol_monophosphatase-like"/>
</dbReference>
<evidence type="ECO:0000256" key="3">
    <source>
        <dbReference type="ARBA" id="ARBA00009759"/>
    </source>
</evidence>
<evidence type="ECO:0000256" key="6">
    <source>
        <dbReference type="ARBA" id="ARBA00022842"/>
    </source>
</evidence>
<feature type="binding site" evidence="7">
    <location>
        <position position="86"/>
    </location>
    <ligand>
        <name>Mg(2+)</name>
        <dbReference type="ChEBI" id="CHEBI:18420"/>
        <label>1</label>
        <note>catalytic</note>
    </ligand>
</feature>
<dbReference type="SUPFAM" id="SSF56655">
    <property type="entry name" value="Carbohydrate phosphatase"/>
    <property type="match status" value="1"/>
</dbReference>
<dbReference type="GO" id="GO:0046872">
    <property type="term" value="F:metal ion binding"/>
    <property type="evidence" value="ECO:0007669"/>
    <property type="project" value="UniProtKB-KW"/>
</dbReference>
<keyword evidence="5 8" id="KW-0378">Hydrolase</keyword>
<evidence type="ECO:0000256" key="2">
    <source>
        <dbReference type="ARBA" id="ARBA00001946"/>
    </source>
</evidence>
<accession>A0A1T5BKA3</accession>
<comment type="catalytic activity">
    <reaction evidence="1 8">
        <text>a myo-inositol phosphate + H2O = myo-inositol + phosphate</text>
        <dbReference type="Rhea" id="RHEA:24056"/>
        <dbReference type="ChEBI" id="CHEBI:15377"/>
        <dbReference type="ChEBI" id="CHEBI:17268"/>
        <dbReference type="ChEBI" id="CHEBI:43474"/>
        <dbReference type="ChEBI" id="CHEBI:84139"/>
        <dbReference type="EC" id="3.1.3.25"/>
    </reaction>
</comment>
<feature type="binding site" evidence="7">
    <location>
        <position position="84"/>
    </location>
    <ligand>
        <name>Mg(2+)</name>
        <dbReference type="ChEBI" id="CHEBI:18420"/>
        <label>1</label>
        <note>catalytic</note>
    </ligand>
</feature>
<comment type="cofactor">
    <cofactor evidence="2 7 8">
        <name>Mg(2+)</name>
        <dbReference type="ChEBI" id="CHEBI:18420"/>
    </cofactor>
</comment>
<evidence type="ECO:0000256" key="4">
    <source>
        <dbReference type="ARBA" id="ARBA00022723"/>
    </source>
</evidence>
<dbReference type="AlphaFoldDB" id="A0A1T5BKA3"/>
<evidence type="ECO:0000256" key="5">
    <source>
        <dbReference type="ARBA" id="ARBA00022801"/>
    </source>
</evidence>
<dbReference type="FunFam" id="3.30.540.10:FF:000003">
    <property type="entry name" value="Inositol-1-monophosphatase"/>
    <property type="match status" value="1"/>
</dbReference>
<organism evidence="9 10">
    <name type="scientific">Alkalitalea saponilacus</name>
    <dbReference type="NCBI Taxonomy" id="889453"/>
    <lineage>
        <taxon>Bacteria</taxon>
        <taxon>Pseudomonadati</taxon>
        <taxon>Bacteroidota</taxon>
        <taxon>Bacteroidia</taxon>
        <taxon>Marinilabiliales</taxon>
        <taxon>Marinilabiliaceae</taxon>
        <taxon>Alkalitalea</taxon>
    </lineage>
</organism>
<feature type="binding site" evidence="7">
    <location>
        <position position="68"/>
    </location>
    <ligand>
        <name>Mg(2+)</name>
        <dbReference type="ChEBI" id="CHEBI:18420"/>
        <label>1</label>
        <note>catalytic</note>
    </ligand>
</feature>
<sequence>MDYQGICMQVVDLARQTGSYLKEARARSAPDMERKGKNDFVTRFDKEAEVRIVNALSEILPDSGFIAEEGTGKGSSGRFNWVIDPIDGTTNFIHGLSPFSVSIALMEGEALVIGVVYEPGLDECFYAWKNGSAMLNGQVISVSKTEMVSDALVATGFPYTNFSRMDNYMDSLRYLMSNCRGVRRMGSAAVDLVYVACGRFDAFYEYDLKPWDVAAGSFILDRAGGKVSDFSGGNDYLYGREIIATNKFIFEEFSKVVSGYLI</sequence>
<feature type="binding site" evidence="7">
    <location>
        <position position="212"/>
    </location>
    <ligand>
        <name>Mg(2+)</name>
        <dbReference type="ChEBI" id="CHEBI:18420"/>
        <label>1</label>
        <note>catalytic</note>
    </ligand>
</feature>
<reference evidence="9 10" key="1">
    <citation type="submission" date="2017-02" db="EMBL/GenBank/DDBJ databases">
        <authorList>
            <person name="Peterson S.W."/>
        </authorList>
    </citation>
    <scope>NUCLEOTIDE SEQUENCE [LARGE SCALE GENOMIC DNA]</scope>
    <source>
        <strain evidence="9 10">DSM 24412</strain>
    </source>
</reference>
<dbReference type="OrthoDB" id="9772456at2"/>
<dbReference type="PROSITE" id="PS00630">
    <property type="entry name" value="IMP_2"/>
    <property type="match status" value="1"/>
</dbReference>
<dbReference type="CDD" id="cd01639">
    <property type="entry name" value="IMPase"/>
    <property type="match status" value="1"/>
</dbReference>
<dbReference type="Pfam" id="PF00459">
    <property type="entry name" value="Inositol_P"/>
    <property type="match status" value="1"/>
</dbReference>
<protein>
    <recommendedName>
        <fullName evidence="8">Inositol-1-monophosphatase</fullName>
        <ecNumber evidence="8">3.1.3.25</ecNumber>
    </recommendedName>
</protein>
<dbReference type="EC" id="3.1.3.25" evidence="8"/>
<dbReference type="FunFam" id="3.40.190.80:FF:000002">
    <property type="entry name" value="Inositol-1-monophosphatase"/>
    <property type="match status" value="1"/>
</dbReference>
<feature type="binding site" evidence="7">
    <location>
        <position position="87"/>
    </location>
    <ligand>
        <name>Mg(2+)</name>
        <dbReference type="ChEBI" id="CHEBI:18420"/>
        <label>1</label>
        <note>catalytic</note>
    </ligand>
</feature>
<dbReference type="KEGG" id="asx:CDL62_11235"/>
<dbReference type="GO" id="GO:0046854">
    <property type="term" value="P:phosphatidylinositol phosphate biosynthetic process"/>
    <property type="evidence" value="ECO:0007669"/>
    <property type="project" value="InterPro"/>
</dbReference>
<dbReference type="GO" id="GO:0007165">
    <property type="term" value="P:signal transduction"/>
    <property type="evidence" value="ECO:0007669"/>
    <property type="project" value="TreeGrafter"/>
</dbReference>
<dbReference type="STRING" id="889453.SAMN03080601_00537"/>
<name>A0A1T5BKA3_9BACT</name>
<evidence type="ECO:0000256" key="8">
    <source>
        <dbReference type="RuleBase" id="RU364068"/>
    </source>
</evidence>
<dbReference type="Gene3D" id="3.40.190.80">
    <property type="match status" value="1"/>
</dbReference>
<dbReference type="PANTHER" id="PTHR20854:SF4">
    <property type="entry name" value="INOSITOL-1-MONOPHOSPHATASE-RELATED"/>
    <property type="match status" value="1"/>
</dbReference>
<dbReference type="RefSeq" id="WP_079556331.1">
    <property type="nucleotide sequence ID" value="NZ_CP021904.1"/>
</dbReference>
<dbReference type="InterPro" id="IPR033942">
    <property type="entry name" value="IMPase"/>
</dbReference>
<dbReference type="Gene3D" id="3.30.540.10">
    <property type="entry name" value="Fructose-1,6-Bisphosphatase, subunit A, domain 1"/>
    <property type="match status" value="1"/>
</dbReference>
<dbReference type="PROSITE" id="PS00629">
    <property type="entry name" value="IMP_1"/>
    <property type="match status" value="1"/>
</dbReference>
<evidence type="ECO:0000256" key="7">
    <source>
        <dbReference type="PIRSR" id="PIRSR600760-2"/>
    </source>
</evidence>
<proteinExistence type="inferred from homology"/>
<comment type="similarity">
    <text evidence="3 8">Belongs to the inositol monophosphatase superfamily.</text>
</comment>
<dbReference type="PRINTS" id="PR00377">
    <property type="entry name" value="IMPHPHTASES"/>
</dbReference>
<dbReference type="GO" id="GO:0006020">
    <property type="term" value="P:inositol metabolic process"/>
    <property type="evidence" value="ECO:0007669"/>
    <property type="project" value="TreeGrafter"/>
</dbReference>
<dbReference type="Proteomes" id="UP000191055">
    <property type="component" value="Unassembled WGS sequence"/>
</dbReference>
<dbReference type="InterPro" id="IPR020550">
    <property type="entry name" value="Inositol_monophosphatase_CS"/>
</dbReference>
<dbReference type="PANTHER" id="PTHR20854">
    <property type="entry name" value="INOSITOL MONOPHOSPHATASE"/>
    <property type="match status" value="1"/>
</dbReference>
<keyword evidence="4 7" id="KW-0479">Metal-binding</keyword>
<dbReference type="InterPro" id="IPR020583">
    <property type="entry name" value="Inositol_monoP_metal-BS"/>
</dbReference>
<dbReference type="InterPro" id="IPR022337">
    <property type="entry name" value="Inositol_monophosphatase_SuhB"/>
</dbReference>
<dbReference type="GO" id="GO:0008934">
    <property type="term" value="F:inositol monophosphate 1-phosphatase activity"/>
    <property type="evidence" value="ECO:0007669"/>
    <property type="project" value="InterPro"/>
</dbReference>
<dbReference type="PRINTS" id="PR01959">
    <property type="entry name" value="SBIMPHPHTASE"/>
</dbReference>
<evidence type="ECO:0000313" key="9">
    <source>
        <dbReference type="EMBL" id="SKB47253.1"/>
    </source>
</evidence>
<dbReference type="EMBL" id="FUYV01000002">
    <property type="protein sequence ID" value="SKB47253.1"/>
    <property type="molecule type" value="Genomic_DNA"/>
</dbReference>
<evidence type="ECO:0000256" key="1">
    <source>
        <dbReference type="ARBA" id="ARBA00001033"/>
    </source>
</evidence>